<accession>A0A7W4VK87</accession>
<dbReference type="AlphaFoldDB" id="A0A7W4VK87"/>
<dbReference type="PANTHER" id="PTHR43685:SF2">
    <property type="entry name" value="GLYCOSYLTRANSFERASE 2-LIKE DOMAIN-CONTAINING PROTEIN"/>
    <property type="match status" value="1"/>
</dbReference>
<dbReference type="EMBL" id="JACHWB010000002">
    <property type="protein sequence ID" value="MBB3018718.1"/>
    <property type="molecule type" value="Genomic_DNA"/>
</dbReference>
<dbReference type="InterPro" id="IPR050834">
    <property type="entry name" value="Glycosyltransf_2"/>
</dbReference>
<gene>
    <name evidence="2" type="ORF">FHR70_001772</name>
</gene>
<sequence>MDSFDITAIVNGHREGLLAQPTLLSLRQAIEHSERNGIQVETVIVLDRPDRVTEELVQSFCHRTKNTRVVTVDHGDLGLSRNSGVAAAQGKWIAFLDADDLWGSTWLSAAFKAGEGDPRPIIWHPELSVLFGSNPHLYLHIDMEDPEFEPAALAVTNYWTALCFAPRSLLKRIPYRYTRMSSQIGFEDWSWNMETIAQGWLHKIVPGSGHAVRRKETSLLQQTKSASCLPHASNMFRQLLEKRAKNRTA</sequence>
<dbReference type="Proteomes" id="UP000532010">
    <property type="component" value="Unassembled WGS sequence"/>
</dbReference>
<dbReference type="PANTHER" id="PTHR43685">
    <property type="entry name" value="GLYCOSYLTRANSFERASE"/>
    <property type="match status" value="1"/>
</dbReference>
<dbReference type="InterPro" id="IPR001173">
    <property type="entry name" value="Glyco_trans_2-like"/>
</dbReference>
<organism evidence="2 3">
    <name type="scientific">Microvirga lupini</name>
    <dbReference type="NCBI Taxonomy" id="420324"/>
    <lineage>
        <taxon>Bacteria</taxon>
        <taxon>Pseudomonadati</taxon>
        <taxon>Pseudomonadota</taxon>
        <taxon>Alphaproteobacteria</taxon>
        <taxon>Hyphomicrobiales</taxon>
        <taxon>Methylobacteriaceae</taxon>
        <taxon>Microvirga</taxon>
    </lineage>
</organism>
<dbReference type="Gene3D" id="3.90.550.10">
    <property type="entry name" value="Spore Coat Polysaccharide Biosynthesis Protein SpsA, Chain A"/>
    <property type="match status" value="1"/>
</dbReference>
<keyword evidence="2" id="KW-0808">Transferase</keyword>
<protein>
    <submittedName>
        <fullName evidence="2">Glycosyltransferase involved in cell wall biosynthesis</fullName>
    </submittedName>
</protein>
<comment type="caution">
    <text evidence="2">The sequence shown here is derived from an EMBL/GenBank/DDBJ whole genome shotgun (WGS) entry which is preliminary data.</text>
</comment>
<dbReference type="CDD" id="cd00761">
    <property type="entry name" value="Glyco_tranf_GTA_type"/>
    <property type="match status" value="1"/>
</dbReference>
<dbReference type="InterPro" id="IPR029044">
    <property type="entry name" value="Nucleotide-diphossugar_trans"/>
</dbReference>
<dbReference type="SUPFAM" id="SSF53448">
    <property type="entry name" value="Nucleotide-diphospho-sugar transferases"/>
    <property type="match status" value="1"/>
</dbReference>
<dbReference type="Pfam" id="PF00535">
    <property type="entry name" value="Glycos_transf_2"/>
    <property type="match status" value="1"/>
</dbReference>
<dbReference type="RefSeq" id="WP_183449203.1">
    <property type="nucleotide sequence ID" value="NZ_JACHWB010000002.1"/>
</dbReference>
<feature type="domain" description="Glycosyltransferase 2-like" evidence="1">
    <location>
        <begin position="25"/>
        <end position="113"/>
    </location>
</feature>
<proteinExistence type="predicted"/>
<evidence type="ECO:0000259" key="1">
    <source>
        <dbReference type="Pfam" id="PF00535"/>
    </source>
</evidence>
<name>A0A7W4VK87_9HYPH</name>
<dbReference type="GO" id="GO:0016740">
    <property type="term" value="F:transferase activity"/>
    <property type="evidence" value="ECO:0007669"/>
    <property type="project" value="UniProtKB-KW"/>
</dbReference>
<evidence type="ECO:0000313" key="3">
    <source>
        <dbReference type="Proteomes" id="UP000532010"/>
    </source>
</evidence>
<evidence type="ECO:0000313" key="2">
    <source>
        <dbReference type="EMBL" id="MBB3018718.1"/>
    </source>
</evidence>
<reference evidence="2 3" key="1">
    <citation type="submission" date="2020-08" db="EMBL/GenBank/DDBJ databases">
        <title>The Agave Microbiome: Exploring the role of microbial communities in plant adaptations to desert environments.</title>
        <authorList>
            <person name="Partida-Martinez L.P."/>
        </authorList>
    </citation>
    <scope>NUCLEOTIDE SEQUENCE [LARGE SCALE GENOMIC DNA]</scope>
    <source>
        <strain evidence="2 3">AT3.9</strain>
    </source>
</reference>
<keyword evidence="3" id="KW-1185">Reference proteome</keyword>